<evidence type="ECO:0000259" key="14">
    <source>
        <dbReference type="PROSITE" id="PS50035"/>
    </source>
</evidence>
<reference evidence="15" key="1">
    <citation type="submission" date="2023-03" db="EMBL/GenBank/DDBJ databases">
        <title>Classification of Bisgaard taxon 6 and taxon 10 as Exercitatus varius gen. nov., spec. nov.</title>
        <authorList>
            <person name="Christensen H."/>
        </authorList>
    </citation>
    <scope>NUCLEOTIDE SEQUENCE</scope>
    <source>
        <strain evidence="15">86116</strain>
    </source>
</reference>
<keyword evidence="3" id="KW-0444">Lipid biosynthesis</keyword>
<dbReference type="GO" id="GO:0032049">
    <property type="term" value="P:cardiolipin biosynthetic process"/>
    <property type="evidence" value="ECO:0007669"/>
    <property type="project" value="UniProtKB-UniRule"/>
</dbReference>
<organism evidence="15 16">
    <name type="scientific">Exercitatus varius</name>
    <dbReference type="NCBI Taxonomy" id="67857"/>
    <lineage>
        <taxon>Bacteria</taxon>
        <taxon>Pseudomonadati</taxon>
        <taxon>Pseudomonadota</taxon>
        <taxon>Gammaproteobacteria</taxon>
        <taxon>Pasteurellales</taxon>
        <taxon>Pasteurellaceae</taxon>
        <taxon>Exercitatus</taxon>
    </lineage>
</organism>
<dbReference type="Gene3D" id="3.30.870.10">
    <property type="entry name" value="Endonuclease Chain A"/>
    <property type="match status" value="2"/>
</dbReference>
<evidence type="ECO:0000313" key="16">
    <source>
        <dbReference type="Proteomes" id="UP001214976"/>
    </source>
</evidence>
<dbReference type="Pfam" id="PF13396">
    <property type="entry name" value="PLDc_N"/>
    <property type="match status" value="1"/>
</dbReference>
<dbReference type="PANTHER" id="PTHR21248">
    <property type="entry name" value="CARDIOLIPIN SYNTHASE"/>
    <property type="match status" value="1"/>
</dbReference>
<feature type="domain" description="PLD phosphodiesterase" evidence="14">
    <location>
        <begin position="407"/>
        <end position="434"/>
    </location>
</feature>
<comment type="caution">
    <text evidence="15">The sequence shown here is derived from an EMBL/GenBank/DDBJ whole genome shotgun (WGS) entry which is preliminary data.</text>
</comment>
<dbReference type="Pfam" id="PF13091">
    <property type="entry name" value="PLDc_2"/>
    <property type="match status" value="2"/>
</dbReference>
<evidence type="ECO:0000256" key="8">
    <source>
        <dbReference type="ARBA" id="ARBA00023098"/>
    </source>
</evidence>
<dbReference type="GO" id="GO:0008808">
    <property type="term" value="F:cardiolipin synthase activity"/>
    <property type="evidence" value="ECO:0007669"/>
    <property type="project" value="UniProtKB-UniRule"/>
</dbReference>
<dbReference type="NCBIfam" id="TIGR04265">
    <property type="entry name" value="bac_cardiolipin"/>
    <property type="match status" value="1"/>
</dbReference>
<evidence type="ECO:0000256" key="12">
    <source>
        <dbReference type="NCBIfam" id="TIGR04265"/>
    </source>
</evidence>
<dbReference type="GeneID" id="93226818"/>
<dbReference type="GO" id="GO:0005886">
    <property type="term" value="C:plasma membrane"/>
    <property type="evidence" value="ECO:0007669"/>
    <property type="project" value="UniProtKB-SubCell"/>
</dbReference>
<comment type="subcellular location">
    <subcellularLocation>
        <location evidence="1">Cell membrane</location>
        <topology evidence="1">Multi-pass membrane protein</topology>
    </subcellularLocation>
</comment>
<dbReference type="AlphaFoldDB" id="A0AAW6QEN5"/>
<dbReference type="PROSITE" id="PS50035">
    <property type="entry name" value="PLD"/>
    <property type="match status" value="2"/>
</dbReference>
<evidence type="ECO:0000256" key="2">
    <source>
        <dbReference type="ARBA" id="ARBA00022475"/>
    </source>
</evidence>
<keyword evidence="7 13" id="KW-1133">Transmembrane helix</keyword>
<feature type="transmembrane region" description="Helical" evidence="13">
    <location>
        <begin position="37"/>
        <end position="57"/>
    </location>
</feature>
<evidence type="ECO:0000256" key="6">
    <source>
        <dbReference type="ARBA" id="ARBA00022737"/>
    </source>
</evidence>
<evidence type="ECO:0000256" key="13">
    <source>
        <dbReference type="SAM" id="Phobius"/>
    </source>
</evidence>
<sequence length="494" mass="55932">MLFSLTWSEVLLALHFTVVVACAVRVLYRQRNTGSAFAWLVILLAFPMVGVIAYLLVGETRIGRRRLARTSEMTQFYQNFASDYLTDEQHFSTDTQLPKSHQGIEKMVKKATGLGANQHNDMQLLTSTDDIINAMIDDIRQAKLSCLLAFYIIEPEGRIDALLQAVLDAAQRGVRCVILADAIGSGRFFRSQWHTKLQLAGVFVQSSLPISLLRTLYTRNDLRNHRKILVVDYYIGYTGSFNLIDPRYFKKDSGVGEWVDVMMRCTGAVVLEMAAVLYADIAVESEENLQLVQSYLLRYEQTDVAAIPTPTGNITTQVIPSAPEQDESIIYETILCAIHSATKRIVITTPYFVPNEPLLIALTTAARRGVDVTLILPEKVDSFMVRYASRAYFPLLLKHGIKIAQFNAGLLHAKTLVIDDDFSLFGTVNMDMRSFFLNLEISLAIYNRNMTEQIAALQQQYLADSRYIDEVDWLYRQKWWGLVENIVRLVSPLL</sequence>
<evidence type="ECO:0000256" key="10">
    <source>
        <dbReference type="ARBA" id="ARBA00023209"/>
    </source>
</evidence>
<evidence type="ECO:0000256" key="9">
    <source>
        <dbReference type="ARBA" id="ARBA00023136"/>
    </source>
</evidence>
<dbReference type="RefSeq" id="WP_317477764.1">
    <property type="nucleotide sequence ID" value="NZ_JARQTO010000007.1"/>
</dbReference>
<dbReference type="InterPro" id="IPR022924">
    <property type="entry name" value="Cardiolipin_synthase"/>
</dbReference>
<dbReference type="EMBL" id="JARQTW010000018">
    <property type="protein sequence ID" value="MDG2950832.1"/>
    <property type="molecule type" value="Genomic_DNA"/>
</dbReference>
<dbReference type="Proteomes" id="UP001214976">
    <property type="component" value="Unassembled WGS sequence"/>
</dbReference>
<keyword evidence="10" id="KW-0594">Phospholipid biosynthesis</keyword>
<keyword evidence="4" id="KW-0808">Transferase</keyword>
<gene>
    <name evidence="15" type="primary">cls</name>
    <name evidence="15" type="ORF">P7M15_09980</name>
</gene>
<evidence type="ECO:0000256" key="4">
    <source>
        <dbReference type="ARBA" id="ARBA00022679"/>
    </source>
</evidence>
<protein>
    <recommendedName>
        <fullName evidence="12">Cardiolipin synthase</fullName>
        <ecNumber evidence="12">2.7.8.-</ecNumber>
    </recommendedName>
</protein>
<evidence type="ECO:0000256" key="7">
    <source>
        <dbReference type="ARBA" id="ARBA00022989"/>
    </source>
</evidence>
<dbReference type="InterPro" id="IPR027379">
    <property type="entry name" value="CLS_N"/>
</dbReference>
<dbReference type="InterPro" id="IPR025202">
    <property type="entry name" value="PLD-like_dom"/>
</dbReference>
<evidence type="ECO:0000256" key="3">
    <source>
        <dbReference type="ARBA" id="ARBA00022516"/>
    </source>
</evidence>
<keyword evidence="11" id="KW-1208">Phospholipid metabolism</keyword>
<keyword evidence="5 13" id="KW-0812">Transmembrane</keyword>
<evidence type="ECO:0000256" key="11">
    <source>
        <dbReference type="ARBA" id="ARBA00023264"/>
    </source>
</evidence>
<proteinExistence type="predicted"/>
<keyword evidence="6" id="KW-0677">Repeat</keyword>
<evidence type="ECO:0000313" key="15">
    <source>
        <dbReference type="EMBL" id="MDG2950832.1"/>
    </source>
</evidence>
<evidence type="ECO:0000256" key="1">
    <source>
        <dbReference type="ARBA" id="ARBA00004651"/>
    </source>
</evidence>
<name>A0AAW6QEN5_9PAST</name>
<feature type="domain" description="PLD phosphodiesterase" evidence="14">
    <location>
        <begin position="220"/>
        <end position="247"/>
    </location>
</feature>
<dbReference type="SUPFAM" id="SSF56024">
    <property type="entry name" value="Phospholipase D/nuclease"/>
    <property type="match status" value="2"/>
</dbReference>
<keyword evidence="2" id="KW-1003">Cell membrane</keyword>
<dbReference type="CDD" id="cd09158">
    <property type="entry name" value="PLDc_EcCLS_like_2"/>
    <property type="match status" value="1"/>
</dbReference>
<evidence type="ECO:0000256" key="5">
    <source>
        <dbReference type="ARBA" id="ARBA00022692"/>
    </source>
</evidence>
<dbReference type="InterPro" id="IPR001736">
    <property type="entry name" value="PLipase_D/transphosphatidylase"/>
</dbReference>
<dbReference type="PANTHER" id="PTHR21248:SF22">
    <property type="entry name" value="PHOSPHOLIPASE D"/>
    <property type="match status" value="1"/>
</dbReference>
<accession>A0AAW6QEN5</accession>
<keyword evidence="9 13" id="KW-0472">Membrane</keyword>
<keyword evidence="8" id="KW-0443">Lipid metabolism</keyword>
<dbReference type="EC" id="2.7.8.-" evidence="12"/>
<dbReference type="SMART" id="SM00155">
    <property type="entry name" value="PLDc"/>
    <property type="match status" value="2"/>
</dbReference>